<name>A0A225D8Z7_9BACT</name>
<dbReference type="Proteomes" id="UP000214646">
    <property type="component" value="Unassembled WGS sequence"/>
</dbReference>
<evidence type="ECO:0000313" key="2">
    <source>
        <dbReference type="Proteomes" id="UP000214646"/>
    </source>
</evidence>
<dbReference type="AlphaFoldDB" id="A0A225D8Z7"/>
<dbReference type="RefSeq" id="WP_088260220.1">
    <property type="nucleotide sequence ID" value="NZ_NIDE01000019.1"/>
</dbReference>
<organism evidence="1 2">
    <name type="scientific">Fimbriiglobus ruber</name>
    <dbReference type="NCBI Taxonomy" id="1908690"/>
    <lineage>
        <taxon>Bacteria</taxon>
        <taxon>Pseudomonadati</taxon>
        <taxon>Planctomycetota</taxon>
        <taxon>Planctomycetia</taxon>
        <taxon>Gemmatales</taxon>
        <taxon>Gemmataceae</taxon>
        <taxon>Fimbriiglobus</taxon>
    </lineage>
</organism>
<sequence length="122" mass="12677">MLGTDLLPGSAVYMSVGNRVEKARADEEVTARVVGLCAGASGTEGRVDIQMQGTLSLTTAEWDAVAGTSDGLKAGKHYFLSETTPGAIVATTPTIVGRYVVVVGVATSKTEMLIKRGLPHKL</sequence>
<comment type="caution">
    <text evidence="1">The sequence shown here is derived from an EMBL/GenBank/DDBJ whole genome shotgun (WGS) entry which is preliminary data.</text>
</comment>
<keyword evidence="2" id="KW-1185">Reference proteome</keyword>
<protein>
    <submittedName>
        <fullName evidence="1">Uncharacterized protein</fullName>
    </submittedName>
</protein>
<accession>A0A225D8Z7</accession>
<reference evidence="2" key="1">
    <citation type="submission" date="2017-06" db="EMBL/GenBank/DDBJ databases">
        <title>Genome analysis of Fimbriiglobus ruber SP5, the first member of the order Planctomycetales with confirmed chitinolytic capability.</title>
        <authorList>
            <person name="Ravin N.V."/>
            <person name="Rakitin A.L."/>
            <person name="Ivanova A.A."/>
            <person name="Beletsky A.V."/>
            <person name="Kulichevskaya I.S."/>
            <person name="Mardanov A.V."/>
            <person name="Dedysh S.N."/>
        </authorList>
    </citation>
    <scope>NUCLEOTIDE SEQUENCE [LARGE SCALE GENOMIC DNA]</scope>
    <source>
        <strain evidence="2">SP5</strain>
    </source>
</reference>
<evidence type="ECO:0000313" key="1">
    <source>
        <dbReference type="EMBL" id="OWK35008.1"/>
    </source>
</evidence>
<dbReference type="EMBL" id="NIDE01000019">
    <property type="protein sequence ID" value="OWK35008.1"/>
    <property type="molecule type" value="Genomic_DNA"/>
</dbReference>
<gene>
    <name evidence="1" type="ORF">FRUB_09850</name>
</gene>
<proteinExistence type="predicted"/>